<name>A0A7M1SWY0_9MICO</name>
<reference evidence="2 3" key="1">
    <citation type="submission" date="2020-10" db="EMBL/GenBank/DDBJ databases">
        <title>Haloactinobacterium sp. RN3S43, a bacterium isolated from saline soil.</title>
        <authorList>
            <person name="Sun J.-Q."/>
        </authorList>
    </citation>
    <scope>NUCLEOTIDE SEQUENCE [LARGE SCALE GENOMIC DNA]</scope>
    <source>
        <strain evidence="2 3">RN3S43</strain>
    </source>
</reference>
<gene>
    <name evidence="2" type="ORF">IM660_07375</name>
</gene>
<organism evidence="2 3">
    <name type="scientific">Ruania alkalisoli</name>
    <dbReference type="NCBI Taxonomy" id="2779775"/>
    <lineage>
        <taxon>Bacteria</taxon>
        <taxon>Bacillati</taxon>
        <taxon>Actinomycetota</taxon>
        <taxon>Actinomycetes</taxon>
        <taxon>Micrococcales</taxon>
        <taxon>Ruaniaceae</taxon>
        <taxon>Ruania</taxon>
    </lineage>
</organism>
<proteinExistence type="predicted"/>
<dbReference type="RefSeq" id="WP_193498701.1">
    <property type="nucleotide sequence ID" value="NZ_CP063169.1"/>
</dbReference>
<dbReference type="EMBL" id="CP063169">
    <property type="protein sequence ID" value="QOR72055.1"/>
    <property type="molecule type" value="Genomic_DNA"/>
</dbReference>
<evidence type="ECO:0008006" key="4">
    <source>
        <dbReference type="Google" id="ProtNLM"/>
    </source>
</evidence>
<feature type="compositionally biased region" description="Basic and acidic residues" evidence="1">
    <location>
        <begin position="48"/>
        <end position="62"/>
    </location>
</feature>
<dbReference type="Proteomes" id="UP000593758">
    <property type="component" value="Chromosome"/>
</dbReference>
<sequence length="85" mass="8898">MSTAPGDHAWRDAGLIDPDTGERSTDEPVNLVQEADEDAAGAAAGSGEDYHPHTPRPDRDGLADEADVADQAVVVPAEDPDEGEY</sequence>
<accession>A0A7M1SWY0</accession>
<evidence type="ECO:0000256" key="1">
    <source>
        <dbReference type="SAM" id="MobiDB-lite"/>
    </source>
</evidence>
<dbReference type="KEGG" id="halt:IM660_07375"/>
<keyword evidence="3" id="KW-1185">Reference proteome</keyword>
<evidence type="ECO:0000313" key="3">
    <source>
        <dbReference type="Proteomes" id="UP000593758"/>
    </source>
</evidence>
<protein>
    <recommendedName>
        <fullName evidence="4">DUF5709 domain-containing protein</fullName>
    </recommendedName>
</protein>
<feature type="region of interest" description="Disordered" evidence="1">
    <location>
        <begin position="1"/>
        <end position="85"/>
    </location>
</feature>
<evidence type="ECO:0000313" key="2">
    <source>
        <dbReference type="EMBL" id="QOR72055.1"/>
    </source>
</evidence>
<dbReference type="AlphaFoldDB" id="A0A7M1SWY0"/>